<dbReference type="SMART" id="SM01321">
    <property type="entry name" value="Y1_Tnp"/>
    <property type="match status" value="1"/>
</dbReference>
<evidence type="ECO:0000313" key="3">
    <source>
        <dbReference type="Proteomes" id="UP000228621"/>
    </source>
</evidence>
<dbReference type="OrthoDB" id="9794403at2"/>
<reference evidence="3" key="1">
    <citation type="journal article" date="2019" name="Genome Announc.">
        <title>Draft Genome Sequence of Pseudoalteromonas piscicida Strain 36Y ROTHPW, an Hypersaline Seawater Isolate from the South Coast of Sonora, Mexico.</title>
        <authorList>
            <person name="Sanchez-Diaz R."/>
            <person name="Molina-Garza Z.J."/>
            <person name="Cruz-Suarez L.E."/>
            <person name="Selvin J."/>
            <person name="Kiran G.S."/>
            <person name="Ibarra-Gamez J.C."/>
            <person name="Gomez-Gil B."/>
            <person name="Galaviz-Silva L."/>
        </authorList>
    </citation>
    <scope>NUCLEOTIDE SEQUENCE [LARGE SCALE GENOMIC DNA]</scope>
    <source>
        <strain evidence="3">36Y_RITHPW</strain>
    </source>
</reference>
<dbReference type="RefSeq" id="WP_099644127.1">
    <property type="nucleotide sequence ID" value="NZ_NKHF01000137.1"/>
</dbReference>
<proteinExistence type="predicted"/>
<dbReference type="GO" id="GO:0004803">
    <property type="term" value="F:transposase activity"/>
    <property type="evidence" value="ECO:0007669"/>
    <property type="project" value="InterPro"/>
</dbReference>
<dbReference type="SUPFAM" id="SSF143422">
    <property type="entry name" value="Transposase IS200-like"/>
    <property type="match status" value="1"/>
</dbReference>
<dbReference type="Pfam" id="PF01797">
    <property type="entry name" value="Y1_Tnp"/>
    <property type="match status" value="1"/>
</dbReference>
<dbReference type="PANTHER" id="PTHR36966:SF1">
    <property type="entry name" value="REP-ASSOCIATED TYROSINE TRANSPOSASE"/>
    <property type="match status" value="1"/>
</dbReference>
<gene>
    <name evidence="2" type="ORF">CEX98_22030</name>
</gene>
<sequence>MPHSCRLRKGRVSSAGQYYAITICCKNKTVVFNNLGVNQVVIREIYHLEQDNFIKLIAYTLMPDHLHLLFQLMDSCSLSDAIRSLKGRTAARLRVMNIQQLWQKGFYDTSILHNTMLRNQARYIVANPLRAGLVTQIGDYPYWNCIYLSKGIGDL</sequence>
<dbReference type="GO" id="GO:0006313">
    <property type="term" value="P:DNA transposition"/>
    <property type="evidence" value="ECO:0007669"/>
    <property type="project" value="InterPro"/>
</dbReference>
<comment type="caution">
    <text evidence="2">The sequence shown here is derived from an EMBL/GenBank/DDBJ whole genome shotgun (WGS) entry which is preliminary data.</text>
</comment>
<dbReference type="NCBIfam" id="NF047646">
    <property type="entry name" value="REP_Tyr_transpos"/>
    <property type="match status" value="1"/>
</dbReference>
<dbReference type="EMBL" id="NKHF01000137">
    <property type="protein sequence ID" value="PCK29586.1"/>
    <property type="molecule type" value="Genomic_DNA"/>
</dbReference>
<organism evidence="2 3">
    <name type="scientific">Pseudoalteromonas piscicida</name>
    <dbReference type="NCBI Taxonomy" id="43662"/>
    <lineage>
        <taxon>Bacteria</taxon>
        <taxon>Pseudomonadati</taxon>
        <taxon>Pseudomonadota</taxon>
        <taxon>Gammaproteobacteria</taxon>
        <taxon>Alteromonadales</taxon>
        <taxon>Pseudoalteromonadaceae</taxon>
        <taxon>Pseudoalteromonas</taxon>
    </lineage>
</organism>
<dbReference type="GO" id="GO:0043565">
    <property type="term" value="F:sequence-specific DNA binding"/>
    <property type="evidence" value="ECO:0007669"/>
    <property type="project" value="TreeGrafter"/>
</dbReference>
<dbReference type="InterPro" id="IPR002686">
    <property type="entry name" value="Transposase_17"/>
</dbReference>
<dbReference type="Proteomes" id="UP000228621">
    <property type="component" value="Unassembled WGS sequence"/>
</dbReference>
<name>A0A2A5JJI2_PSEO7</name>
<dbReference type="AlphaFoldDB" id="A0A2A5JJI2"/>
<evidence type="ECO:0000259" key="1">
    <source>
        <dbReference type="SMART" id="SM01321"/>
    </source>
</evidence>
<dbReference type="Gene3D" id="3.30.70.1290">
    <property type="entry name" value="Transposase IS200-like"/>
    <property type="match status" value="1"/>
</dbReference>
<dbReference type="InterPro" id="IPR052715">
    <property type="entry name" value="RAYT_transposase"/>
</dbReference>
<evidence type="ECO:0000313" key="2">
    <source>
        <dbReference type="EMBL" id="PCK29586.1"/>
    </source>
</evidence>
<keyword evidence="3" id="KW-1185">Reference proteome</keyword>
<feature type="domain" description="Transposase IS200-like" evidence="1">
    <location>
        <begin position="14"/>
        <end position="127"/>
    </location>
</feature>
<accession>A0A2A5JJI2</accession>
<protein>
    <recommendedName>
        <fullName evidence="1">Transposase IS200-like domain-containing protein</fullName>
    </recommendedName>
</protein>
<dbReference type="InterPro" id="IPR036515">
    <property type="entry name" value="Transposase_17_sf"/>
</dbReference>
<dbReference type="PANTHER" id="PTHR36966">
    <property type="entry name" value="REP-ASSOCIATED TYROSINE TRANSPOSASE"/>
    <property type="match status" value="1"/>
</dbReference>